<proteinExistence type="predicted"/>
<dbReference type="EMBL" id="JABBWE010000101">
    <property type="protein sequence ID" value="KAG1785891.1"/>
    <property type="molecule type" value="Genomic_DNA"/>
</dbReference>
<reference evidence="1" key="1">
    <citation type="journal article" date="2020" name="New Phytol.">
        <title>Comparative genomics reveals dynamic genome evolution in host specialist ectomycorrhizal fungi.</title>
        <authorList>
            <person name="Lofgren L.A."/>
            <person name="Nguyen N.H."/>
            <person name="Vilgalys R."/>
            <person name="Ruytinx J."/>
            <person name="Liao H.L."/>
            <person name="Branco S."/>
            <person name="Kuo A."/>
            <person name="LaButti K."/>
            <person name="Lipzen A."/>
            <person name="Andreopoulos W."/>
            <person name="Pangilinan J."/>
            <person name="Riley R."/>
            <person name="Hundley H."/>
            <person name="Na H."/>
            <person name="Barry K."/>
            <person name="Grigoriev I.V."/>
            <person name="Stajich J.E."/>
            <person name="Kennedy P.G."/>
        </authorList>
    </citation>
    <scope>NUCLEOTIDE SEQUENCE</scope>
    <source>
        <strain evidence="1">S12</strain>
    </source>
</reference>
<accession>A0A9P7AD45</accession>
<keyword evidence="2" id="KW-1185">Reference proteome</keyword>
<comment type="caution">
    <text evidence="1">The sequence shown here is derived from an EMBL/GenBank/DDBJ whole genome shotgun (WGS) entry which is preliminary data.</text>
</comment>
<organism evidence="1 2">
    <name type="scientific">Suillus plorans</name>
    <dbReference type="NCBI Taxonomy" id="116603"/>
    <lineage>
        <taxon>Eukaryota</taxon>
        <taxon>Fungi</taxon>
        <taxon>Dikarya</taxon>
        <taxon>Basidiomycota</taxon>
        <taxon>Agaricomycotina</taxon>
        <taxon>Agaricomycetes</taxon>
        <taxon>Agaricomycetidae</taxon>
        <taxon>Boletales</taxon>
        <taxon>Suillineae</taxon>
        <taxon>Suillaceae</taxon>
        <taxon>Suillus</taxon>
    </lineage>
</organism>
<gene>
    <name evidence="1" type="ORF">HD556DRAFT_83383</name>
</gene>
<dbReference type="Proteomes" id="UP000719766">
    <property type="component" value="Unassembled WGS sequence"/>
</dbReference>
<evidence type="ECO:0000313" key="1">
    <source>
        <dbReference type="EMBL" id="KAG1785891.1"/>
    </source>
</evidence>
<evidence type="ECO:0000313" key="2">
    <source>
        <dbReference type="Proteomes" id="UP000719766"/>
    </source>
</evidence>
<dbReference type="AlphaFoldDB" id="A0A9P7AD45"/>
<name>A0A9P7AD45_9AGAM</name>
<dbReference type="GeneID" id="64605538"/>
<protein>
    <submittedName>
        <fullName evidence="1">Uncharacterized protein</fullName>
    </submittedName>
</protein>
<sequence length="507" mass="56506">MAPAIRNVRNIRSAHLTSVAPSSTFASFYLPDGLPGSGIPQDVYFKGGSFCFSAVAFSAIGFLYRSKNKARMSRLTAGRLATDISAPYLVSSTNAALDPCYFESHTPHQLHSSVEVSPIACHSRVEFSNICSDTTHTMSMEDSLQYLDVSTPSMEHSQSIPAFQSGIGEFQHTPEMVPFYGSDFLDPEHYPYILSIPTIPRIAFEDLSDDSITLVNKTYNFKITSVGASVREGDFLELPNGYWPRASPSRSSLSPRGARRYSVHVVDIAKYTDALSAPVCRLPSFQVAHEDSPKYRKESEDETENQASSILLEFIEDSSRLQHSDHTCASKENKNHNSAPGTTSQLDTILVKSTPVCPCLVPSAVVHFHGKHHRSRAASYQIISGTLTERRDLLEIQPFSRSPKESRWTPENGMMVIKVYIPSTDDLWAAYVPTTVTLFMFTCKWSSKLSLRLRFSGSAMDTPEYYFDSDEVFQCWVKHRVRHGRNLPIVGHLDYAVPPPPLVPKEA</sequence>
<dbReference type="OrthoDB" id="2667096at2759"/>
<dbReference type="RefSeq" id="XP_041153374.1">
    <property type="nucleotide sequence ID" value="XM_041311774.1"/>
</dbReference>